<dbReference type="PANTHER" id="PTHR40943">
    <property type="entry name" value="CYTOPLASMIC PROTEIN-RELATED"/>
    <property type="match status" value="1"/>
</dbReference>
<dbReference type="PANTHER" id="PTHR40943:SF1">
    <property type="entry name" value="CYTOPLASMIC PROTEIN"/>
    <property type="match status" value="1"/>
</dbReference>
<dbReference type="Gene3D" id="2.60.120.10">
    <property type="entry name" value="Jelly Rolls"/>
    <property type="match status" value="1"/>
</dbReference>
<name>A0A840VC33_9PROT</name>
<evidence type="ECO:0000313" key="2">
    <source>
        <dbReference type="EMBL" id="MBB5373266.1"/>
    </source>
</evidence>
<gene>
    <name evidence="2" type="ORF">HNP71_001525</name>
</gene>
<evidence type="ECO:0000259" key="1">
    <source>
        <dbReference type="Pfam" id="PF05899"/>
    </source>
</evidence>
<accession>A0A840VC33</accession>
<dbReference type="InterPro" id="IPR008579">
    <property type="entry name" value="UGlyAH_Cupin_dom"/>
</dbReference>
<dbReference type="CDD" id="cd02227">
    <property type="entry name" value="cupin_TM1112-like"/>
    <property type="match status" value="1"/>
</dbReference>
<proteinExistence type="predicted"/>
<dbReference type="InterPro" id="IPR014710">
    <property type="entry name" value="RmlC-like_jellyroll"/>
</dbReference>
<dbReference type="Proteomes" id="UP000553706">
    <property type="component" value="Unassembled WGS sequence"/>
</dbReference>
<sequence>MSGLKRLPPAGGAPWEDVAAEKVVYGTPQTRTWVLYENVPDRLYAGEWEATPGKWRISYAEWEYVEVISGACVVESDDGERIEAGPGDRFVIEPGFTGTWEVLSPMRKTWVIRE</sequence>
<dbReference type="EMBL" id="JACHFJ010000005">
    <property type="protein sequence ID" value="MBB5373266.1"/>
    <property type="molecule type" value="Genomic_DNA"/>
</dbReference>
<feature type="domain" description="(S)-ureidoglycine aminohydrolase cupin" evidence="1">
    <location>
        <begin position="43"/>
        <end position="109"/>
    </location>
</feature>
<dbReference type="AlphaFoldDB" id="A0A840VC33"/>
<comment type="caution">
    <text evidence="2">The sequence shown here is derived from an EMBL/GenBank/DDBJ whole genome shotgun (WGS) entry which is preliminary data.</text>
</comment>
<reference evidence="2 3" key="1">
    <citation type="submission" date="2020-08" db="EMBL/GenBank/DDBJ databases">
        <title>Genomic Encyclopedia of Type Strains, Phase IV (KMG-IV): sequencing the most valuable type-strain genomes for metagenomic binning, comparative biology and taxonomic classification.</title>
        <authorList>
            <person name="Goeker M."/>
        </authorList>
    </citation>
    <scope>NUCLEOTIDE SEQUENCE [LARGE SCALE GENOMIC DNA]</scope>
    <source>
        <strain evidence="2 3">DSM 27026</strain>
    </source>
</reference>
<keyword evidence="3" id="KW-1185">Reference proteome</keyword>
<evidence type="ECO:0000313" key="3">
    <source>
        <dbReference type="Proteomes" id="UP000553706"/>
    </source>
</evidence>
<dbReference type="Pfam" id="PF05899">
    <property type="entry name" value="Cupin_3"/>
    <property type="match status" value="1"/>
</dbReference>
<organism evidence="2 3">
    <name type="scientific">Acidocella aromatica</name>
    <dbReference type="NCBI Taxonomy" id="1303579"/>
    <lineage>
        <taxon>Bacteria</taxon>
        <taxon>Pseudomonadati</taxon>
        <taxon>Pseudomonadota</taxon>
        <taxon>Alphaproteobacteria</taxon>
        <taxon>Acetobacterales</taxon>
        <taxon>Acidocellaceae</taxon>
        <taxon>Acidocella</taxon>
    </lineage>
</organism>
<protein>
    <recommendedName>
        <fullName evidence="1">(S)-ureidoglycine aminohydrolase cupin domain-containing protein</fullName>
    </recommendedName>
</protein>
<dbReference type="SUPFAM" id="SSF51182">
    <property type="entry name" value="RmlC-like cupins"/>
    <property type="match status" value="1"/>
</dbReference>
<dbReference type="InterPro" id="IPR011051">
    <property type="entry name" value="RmlC_Cupin_sf"/>
</dbReference>
<dbReference type="RefSeq" id="WP_183266274.1">
    <property type="nucleotide sequence ID" value="NZ_JACHFJ010000005.1"/>
</dbReference>